<dbReference type="InterPro" id="IPR001647">
    <property type="entry name" value="HTH_TetR"/>
</dbReference>
<dbReference type="InterPro" id="IPR049513">
    <property type="entry name" value="TetR_C_40"/>
</dbReference>
<keyword evidence="3" id="KW-0804">Transcription</keyword>
<organism evidence="6 7">
    <name type="scientific">Gordonia pseudamarae</name>
    <dbReference type="NCBI Taxonomy" id="2831662"/>
    <lineage>
        <taxon>Bacteria</taxon>
        <taxon>Bacillati</taxon>
        <taxon>Actinomycetota</taxon>
        <taxon>Actinomycetes</taxon>
        <taxon>Mycobacteriales</taxon>
        <taxon>Gordoniaceae</taxon>
        <taxon>Gordonia</taxon>
    </lineage>
</organism>
<evidence type="ECO:0000256" key="2">
    <source>
        <dbReference type="ARBA" id="ARBA00023125"/>
    </source>
</evidence>
<evidence type="ECO:0000313" key="6">
    <source>
        <dbReference type="EMBL" id="QHN36127.1"/>
    </source>
</evidence>
<gene>
    <name evidence="6" type="ORF">GII31_15855</name>
</gene>
<feature type="DNA-binding region" description="H-T-H motif" evidence="4">
    <location>
        <begin position="45"/>
        <end position="64"/>
    </location>
</feature>
<dbReference type="Proteomes" id="UP001059836">
    <property type="component" value="Chromosome"/>
</dbReference>
<dbReference type="PRINTS" id="PR00455">
    <property type="entry name" value="HTHTETR"/>
</dbReference>
<name>A0ABX6IJQ7_9ACTN</name>
<dbReference type="PROSITE" id="PS50977">
    <property type="entry name" value="HTH_TETR_2"/>
    <property type="match status" value="1"/>
</dbReference>
<dbReference type="InterPro" id="IPR050109">
    <property type="entry name" value="HTH-type_TetR-like_transc_reg"/>
</dbReference>
<dbReference type="Pfam" id="PF21306">
    <property type="entry name" value="TetR_C_40"/>
    <property type="match status" value="1"/>
</dbReference>
<dbReference type="InterPro" id="IPR009057">
    <property type="entry name" value="Homeodomain-like_sf"/>
</dbReference>
<dbReference type="PANTHER" id="PTHR30055">
    <property type="entry name" value="HTH-TYPE TRANSCRIPTIONAL REGULATOR RUTR"/>
    <property type="match status" value="1"/>
</dbReference>
<accession>A0ABX6IJQ7</accession>
<feature type="domain" description="HTH tetR-type" evidence="5">
    <location>
        <begin position="23"/>
        <end position="82"/>
    </location>
</feature>
<reference evidence="6" key="1">
    <citation type="journal article" date="2021" name="Nat. Microbiol.">
        <title>Cocultivation of an ultrasmall environmental parasitic bacterium with lytic ability against bacteria associated with wastewater foams.</title>
        <authorList>
            <person name="Batinovic S."/>
            <person name="Rose J.J.A."/>
            <person name="Ratcliffe J."/>
            <person name="Seviour R.J."/>
            <person name="Petrovski S."/>
        </authorList>
    </citation>
    <scope>NUCLEOTIDE SEQUENCE</scope>
    <source>
        <strain evidence="6">CON9</strain>
    </source>
</reference>
<evidence type="ECO:0000259" key="5">
    <source>
        <dbReference type="PROSITE" id="PS50977"/>
    </source>
</evidence>
<proteinExistence type="predicted"/>
<dbReference type="EMBL" id="CP045809">
    <property type="protein sequence ID" value="QHN36127.1"/>
    <property type="molecule type" value="Genomic_DNA"/>
</dbReference>
<keyword evidence="2 4" id="KW-0238">DNA-binding</keyword>
<dbReference type="Gene3D" id="1.10.357.10">
    <property type="entry name" value="Tetracycline Repressor, domain 2"/>
    <property type="match status" value="1"/>
</dbReference>
<dbReference type="Pfam" id="PF00440">
    <property type="entry name" value="TetR_N"/>
    <property type="match status" value="1"/>
</dbReference>
<dbReference type="PANTHER" id="PTHR30055:SF234">
    <property type="entry name" value="HTH-TYPE TRANSCRIPTIONAL REGULATOR BETI"/>
    <property type="match status" value="1"/>
</dbReference>
<evidence type="ECO:0000256" key="1">
    <source>
        <dbReference type="ARBA" id="ARBA00023015"/>
    </source>
</evidence>
<evidence type="ECO:0000313" key="7">
    <source>
        <dbReference type="Proteomes" id="UP001059836"/>
    </source>
</evidence>
<evidence type="ECO:0000256" key="3">
    <source>
        <dbReference type="ARBA" id="ARBA00023163"/>
    </source>
</evidence>
<keyword evidence="1" id="KW-0805">Transcription regulation</keyword>
<keyword evidence="7" id="KW-1185">Reference proteome</keyword>
<evidence type="ECO:0000256" key="4">
    <source>
        <dbReference type="PROSITE-ProRule" id="PRU00335"/>
    </source>
</evidence>
<protein>
    <submittedName>
        <fullName evidence="6">TetR family transcriptional regulator</fullName>
    </submittedName>
</protein>
<dbReference type="SUPFAM" id="SSF46689">
    <property type="entry name" value="Homeodomain-like"/>
    <property type="match status" value="1"/>
</dbReference>
<sequence>MTEEMSMAIGNEATPTRVDRRKAATRAALIGAAQKLLAEGRQNVPVLEITTAADVGMGSFYNHFSSKEELFEAAVLAALDAHGAMMDAYCADLDDPAEAFTQSFRLTGRMHRRLPELSLAILRAGGGLAYAERGLAERARRDIGAAAAAGRFDVADLDVAMIGVVGSVVALGQFLHDHPDRDDAVITDAVTRTLLRGFGMSAADAEQLCDRSLPDPA</sequence>